<gene>
    <name evidence="11" type="ORF">BDV98DRAFT_565211</name>
</gene>
<evidence type="ECO:0000313" key="11">
    <source>
        <dbReference type="EMBL" id="TFL03000.1"/>
    </source>
</evidence>
<evidence type="ECO:0000256" key="1">
    <source>
        <dbReference type="ARBA" id="ARBA00004163"/>
    </source>
</evidence>
<evidence type="ECO:0000256" key="7">
    <source>
        <dbReference type="ARBA" id="ARBA00022927"/>
    </source>
</evidence>
<dbReference type="GO" id="GO:0015031">
    <property type="term" value="P:protein transport"/>
    <property type="evidence" value="ECO:0007669"/>
    <property type="project" value="UniProtKB-KW"/>
</dbReference>
<feature type="non-terminal residue" evidence="11">
    <location>
        <position position="1"/>
    </location>
</feature>
<evidence type="ECO:0000256" key="5">
    <source>
        <dbReference type="ARBA" id="ARBA00022824"/>
    </source>
</evidence>
<dbReference type="PANTHER" id="PTHR13050">
    <property type="entry name" value="USE1-LIKE PROTEIN"/>
    <property type="match status" value="1"/>
</dbReference>
<proteinExistence type="inferred from homology"/>
<dbReference type="GO" id="GO:0006890">
    <property type="term" value="P:retrograde vesicle-mediated transport, Golgi to endoplasmic reticulum"/>
    <property type="evidence" value="ECO:0007669"/>
    <property type="project" value="TreeGrafter"/>
</dbReference>
<dbReference type="GO" id="GO:0005484">
    <property type="term" value="F:SNAP receptor activity"/>
    <property type="evidence" value="ECO:0007669"/>
    <property type="project" value="TreeGrafter"/>
</dbReference>
<accession>A0A5C3QQA8</accession>
<dbReference type="InterPro" id="IPR019150">
    <property type="entry name" value="Vesicle_transport_protein_Use1"/>
</dbReference>
<evidence type="ECO:0000256" key="9">
    <source>
        <dbReference type="ARBA" id="ARBA00023136"/>
    </source>
</evidence>
<keyword evidence="3" id="KW-0813">Transport</keyword>
<dbReference type="GO" id="GO:0031201">
    <property type="term" value="C:SNARE complex"/>
    <property type="evidence" value="ECO:0007669"/>
    <property type="project" value="TreeGrafter"/>
</dbReference>
<evidence type="ECO:0000256" key="4">
    <source>
        <dbReference type="ARBA" id="ARBA00022692"/>
    </source>
</evidence>
<dbReference type="Proteomes" id="UP000305067">
    <property type="component" value="Unassembled WGS sequence"/>
</dbReference>
<evidence type="ECO:0000256" key="6">
    <source>
        <dbReference type="ARBA" id="ARBA00022892"/>
    </source>
</evidence>
<keyword evidence="6" id="KW-0931">ER-Golgi transport</keyword>
<keyword evidence="8 10" id="KW-1133">Transmembrane helix</keyword>
<evidence type="ECO:0000256" key="10">
    <source>
        <dbReference type="SAM" id="Phobius"/>
    </source>
</evidence>
<keyword evidence="5" id="KW-0256">Endoplasmic reticulum</keyword>
<dbReference type="EMBL" id="ML178821">
    <property type="protein sequence ID" value="TFL03000.1"/>
    <property type="molecule type" value="Genomic_DNA"/>
</dbReference>
<dbReference type="AlphaFoldDB" id="A0A5C3QQA8"/>
<name>A0A5C3QQA8_9AGAR</name>
<reference evidence="11 12" key="1">
    <citation type="journal article" date="2019" name="Nat. Ecol. Evol.">
        <title>Megaphylogeny resolves global patterns of mushroom evolution.</title>
        <authorList>
            <person name="Varga T."/>
            <person name="Krizsan K."/>
            <person name="Foldi C."/>
            <person name="Dima B."/>
            <person name="Sanchez-Garcia M."/>
            <person name="Sanchez-Ramirez S."/>
            <person name="Szollosi G.J."/>
            <person name="Szarkandi J.G."/>
            <person name="Papp V."/>
            <person name="Albert L."/>
            <person name="Andreopoulos W."/>
            <person name="Angelini C."/>
            <person name="Antonin V."/>
            <person name="Barry K.W."/>
            <person name="Bougher N.L."/>
            <person name="Buchanan P."/>
            <person name="Buyck B."/>
            <person name="Bense V."/>
            <person name="Catcheside P."/>
            <person name="Chovatia M."/>
            <person name="Cooper J."/>
            <person name="Damon W."/>
            <person name="Desjardin D."/>
            <person name="Finy P."/>
            <person name="Geml J."/>
            <person name="Haridas S."/>
            <person name="Hughes K."/>
            <person name="Justo A."/>
            <person name="Karasinski D."/>
            <person name="Kautmanova I."/>
            <person name="Kiss B."/>
            <person name="Kocsube S."/>
            <person name="Kotiranta H."/>
            <person name="LaButti K.M."/>
            <person name="Lechner B.E."/>
            <person name="Liimatainen K."/>
            <person name="Lipzen A."/>
            <person name="Lukacs Z."/>
            <person name="Mihaltcheva S."/>
            <person name="Morgado L.N."/>
            <person name="Niskanen T."/>
            <person name="Noordeloos M.E."/>
            <person name="Ohm R.A."/>
            <person name="Ortiz-Santana B."/>
            <person name="Ovrebo C."/>
            <person name="Racz N."/>
            <person name="Riley R."/>
            <person name="Savchenko A."/>
            <person name="Shiryaev A."/>
            <person name="Soop K."/>
            <person name="Spirin V."/>
            <person name="Szebenyi C."/>
            <person name="Tomsovsky M."/>
            <person name="Tulloss R.E."/>
            <person name="Uehling J."/>
            <person name="Grigoriev I.V."/>
            <person name="Vagvolgyi C."/>
            <person name="Papp T."/>
            <person name="Martin F.M."/>
            <person name="Miettinen O."/>
            <person name="Hibbett D.S."/>
            <person name="Nagy L.G."/>
        </authorList>
    </citation>
    <scope>NUCLEOTIDE SEQUENCE [LARGE SCALE GENOMIC DNA]</scope>
    <source>
        <strain evidence="11 12">CBS 309.79</strain>
    </source>
</reference>
<comment type="similarity">
    <text evidence="2">Belongs to the USE1 family.</text>
</comment>
<evidence type="ECO:0000256" key="3">
    <source>
        <dbReference type="ARBA" id="ARBA00022448"/>
    </source>
</evidence>
<evidence type="ECO:0000256" key="2">
    <source>
        <dbReference type="ARBA" id="ARBA00007891"/>
    </source>
</evidence>
<evidence type="ECO:0000256" key="8">
    <source>
        <dbReference type="ARBA" id="ARBA00022989"/>
    </source>
</evidence>
<keyword evidence="12" id="KW-1185">Reference proteome</keyword>
<organism evidence="11 12">
    <name type="scientific">Pterulicium gracile</name>
    <dbReference type="NCBI Taxonomy" id="1884261"/>
    <lineage>
        <taxon>Eukaryota</taxon>
        <taxon>Fungi</taxon>
        <taxon>Dikarya</taxon>
        <taxon>Basidiomycota</taxon>
        <taxon>Agaricomycotina</taxon>
        <taxon>Agaricomycetes</taxon>
        <taxon>Agaricomycetidae</taxon>
        <taxon>Agaricales</taxon>
        <taxon>Pleurotineae</taxon>
        <taxon>Pterulaceae</taxon>
        <taxon>Pterulicium</taxon>
    </lineage>
</organism>
<dbReference type="OrthoDB" id="4506189at2759"/>
<comment type="subcellular location">
    <subcellularLocation>
        <location evidence="1">Endoplasmic reticulum membrane</location>
        <topology evidence="1">Single-pass type IV membrane protein</topology>
    </subcellularLocation>
</comment>
<keyword evidence="9 10" id="KW-0472">Membrane</keyword>
<dbReference type="CDD" id="cd15860">
    <property type="entry name" value="SNARE_USE1"/>
    <property type="match status" value="1"/>
</dbReference>
<dbReference type="PANTHER" id="PTHR13050:SF7">
    <property type="entry name" value="VESICLE TRANSPORT PROTEIN USE1"/>
    <property type="match status" value="1"/>
</dbReference>
<keyword evidence="7" id="KW-0653">Protein transport</keyword>
<feature type="transmembrane region" description="Helical" evidence="10">
    <location>
        <begin position="253"/>
        <end position="274"/>
    </location>
</feature>
<dbReference type="STRING" id="1884261.A0A5C3QQA8"/>
<protein>
    <recommendedName>
        <fullName evidence="13">Vesicle transport protein USE1</fullName>
    </recommendedName>
</protein>
<evidence type="ECO:0000313" key="12">
    <source>
        <dbReference type="Proteomes" id="UP000305067"/>
    </source>
</evidence>
<sequence length="277" mass="31205">MSAEQYRHDYVNLQRLLRRLEKAVSPPEWATYERQADEDPGQCGLRVLGDLQKAKYARKLLNSVRDGGSGRVDGLQERLQNVLQFLETQNERFAYKPPRPELVLPTVPAPKPPLAPVPDSVLREDEEQQLLDADPAPAADLLLSPSDDVPVLPLPLPLPLPEDTLIPNLPTKSTDTSQNTLATNALHEELQSQLSQMSTQLRMNALHFQSSLATDKLALDAAGEKLESNYDQMQKQRTRLTERDKSARGWKMTGIWFGSVLVTLIAFFVMVWIIRFT</sequence>
<keyword evidence="4 10" id="KW-0812">Transmembrane</keyword>
<dbReference type="GO" id="GO:0005789">
    <property type="term" value="C:endoplasmic reticulum membrane"/>
    <property type="evidence" value="ECO:0007669"/>
    <property type="project" value="UniProtKB-SubCell"/>
</dbReference>
<evidence type="ECO:0008006" key="13">
    <source>
        <dbReference type="Google" id="ProtNLM"/>
    </source>
</evidence>